<reference evidence="1 2" key="1">
    <citation type="submission" date="2019-02" db="EMBL/GenBank/DDBJ databases">
        <title>Deep-cultivation of Planctomycetes and their phenomic and genomic characterization uncovers novel biology.</title>
        <authorList>
            <person name="Wiegand S."/>
            <person name="Jogler M."/>
            <person name="Boedeker C."/>
            <person name="Pinto D."/>
            <person name="Vollmers J."/>
            <person name="Rivas-Marin E."/>
            <person name="Kohn T."/>
            <person name="Peeters S.H."/>
            <person name="Heuer A."/>
            <person name="Rast P."/>
            <person name="Oberbeckmann S."/>
            <person name="Bunk B."/>
            <person name="Jeske O."/>
            <person name="Meyerdierks A."/>
            <person name="Storesund J.E."/>
            <person name="Kallscheuer N."/>
            <person name="Luecker S."/>
            <person name="Lage O.M."/>
            <person name="Pohl T."/>
            <person name="Merkel B.J."/>
            <person name="Hornburger P."/>
            <person name="Mueller R.-W."/>
            <person name="Bruemmer F."/>
            <person name="Labrenz M."/>
            <person name="Spormann A.M."/>
            <person name="Op Den Camp H."/>
            <person name="Overmann J."/>
            <person name="Amann R."/>
            <person name="Jetten M.S.M."/>
            <person name="Mascher T."/>
            <person name="Medema M.H."/>
            <person name="Devos D.P."/>
            <person name="Kaster A.-K."/>
            <person name="Ovreas L."/>
            <person name="Rohde M."/>
            <person name="Galperin M.Y."/>
            <person name="Jogler C."/>
        </authorList>
    </citation>
    <scope>NUCLEOTIDE SEQUENCE [LARGE SCALE GENOMIC DNA]</scope>
    <source>
        <strain evidence="1 2">Pan54</strain>
    </source>
</reference>
<organism evidence="1 2">
    <name type="scientific">Rubinisphaera italica</name>
    <dbReference type="NCBI Taxonomy" id="2527969"/>
    <lineage>
        <taxon>Bacteria</taxon>
        <taxon>Pseudomonadati</taxon>
        <taxon>Planctomycetota</taxon>
        <taxon>Planctomycetia</taxon>
        <taxon>Planctomycetales</taxon>
        <taxon>Planctomycetaceae</taxon>
        <taxon>Rubinisphaera</taxon>
    </lineage>
</organism>
<accession>A0A5C5XKP7</accession>
<proteinExistence type="predicted"/>
<keyword evidence="2" id="KW-1185">Reference proteome</keyword>
<evidence type="ECO:0000313" key="1">
    <source>
        <dbReference type="EMBL" id="TWT63797.1"/>
    </source>
</evidence>
<gene>
    <name evidence="1" type="ORF">Pan54_45560</name>
</gene>
<name>A0A5C5XKP7_9PLAN</name>
<protein>
    <submittedName>
        <fullName evidence="1">Uncharacterized protein</fullName>
    </submittedName>
</protein>
<dbReference type="AlphaFoldDB" id="A0A5C5XKP7"/>
<dbReference type="EMBL" id="SJPG01000001">
    <property type="protein sequence ID" value="TWT63797.1"/>
    <property type="molecule type" value="Genomic_DNA"/>
</dbReference>
<evidence type="ECO:0000313" key="2">
    <source>
        <dbReference type="Proteomes" id="UP000316095"/>
    </source>
</evidence>
<comment type="caution">
    <text evidence="1">The sequence shown here is derived from an EMBL/GenBank/DDBJ whole genome shotgun (WGS) entry which is preliminary data.</text>
</comment>
<dbReference type="Proteomes" id="UP000316095">
    <property type="component" value="Unassembled WGS sequence"/>
</dbReference>
<sequence length="60" mass="6858">MTYIEELYAARRRSELEEALAAEGGKLLDVVIMVKSRVLVTGGFNFEMHGFWVRTVRVVI</sequence>